<dbReference type="EMBL" id="BGPR01186572">
    <property type="protein sequence ID" value="GBM78793.1"/>
    <property type="molecule type" value="Genomic_DNA"/>
</dbReference>
<keyword evidence="2" id="KW-1185">Reference proteome</keyword>
<protein>
    <submittedName>
        <fullName evidence="1">Uncharacterized protein</fullName>
    </submittedName>
</protein>
<name>A0A4Y2ILU9_ARAVE</name>
<evidence type="ECO:0000313" key="2">
    <source>
        <dbReference type="Proteomes" id="UP000499080"/>
    </source>
</evidence>
<dbReference type="Proteomes" id="UP000499080">
    <property type="component" value="Unassembled WGS sequence"/>
</dbReference>
<sequence>MQRLTILNTQAHLCDAFRGPQRNSAPRAISKLNSLIPRRIFGRKRRELDSPNQGGHLPNHPTLLTHFPTSARKWAVVSKNNWTPYRAYLLSDLRMSPPIKGRKLSHTGLRRH</sequence>
<organism evidence="1 2">
    <name type="scientific">Araneus ventricosus</name>
    <name type="common">Orbweaver spider</name>
    <name type="synonym">Epeira ventricosa</name>
    <dbReference type="NCBI Taxonomy" id="182803"/>
    <lineage>
        <taxon>Eukaryota</taxon>
        <taxon>Metazoa</taxon>
        <taxon>Ecdysozoa</taxon>
        <taxon>Arthropoda</taxon>
        <taxon>Chelicerata</taxon>
        <taxon>Arachnida</taxon>
        <taxon>Araneae</taxon>
        <taxon>Araneomorphae</taxon>
        <taxon>Entelegynae</taxon>
        <taxon>Araneoidea</taxon>
        <taxon>Araneidae</taxon>
        <taxon>Araneus</taxon>
    </lineage>
</organism>
<gene>
    <name evidence="1" type="ORF">AVEN_111755_1</name>
</gene>
<accession>A0A4Y2ILU9</accession>
<comment type="caution">
    <text evidence="1">The sequence shown here is derived from an EMBL/GenBank/DDBJ whole genome shotgun (WGS) entry which is preliminary data.</text>
</comment>
<proteinExistence type="predicted"/>
<evidence type="ECO:0000313" key="1">
    <source>
        <dbReference type="EMBL" id="GBM78793.1"/>
    </source>
</evidence>
<reference evidence="1 2" key="1">
    <citation type="journal article" date="2019" name="Sci. Rep.">
        <title>Orb-weaving spider Araneus ventricosus genome elucidates the spidroin gene catalogue.</title>
        <authorList>
            <person name="Kono N."/>
            <person name="Nakamura H."/>
            <person name="Ohtoshi R."/>
            <person name="Moran D.A.P."/>
            <person name="Shinohara A."/>
            <person name="Yoshida Y."/>
            <person name="Fujiwara M."/>
            <person name="Mori M."/>
            <person name="Tomita M."/>
            <person name="Arakawa K."/>
        </authorList>
    </citation>
    <scope>NUCLEOTIDE SEQUENCE [LARGE SCALE GENOMIC DNA]</scope>
</reference>
<dbReference type="AlphaFoldDB" id="A0A4Y2ILU9"/>